<dbReference type="RefSeq" id="XP_067082923.1">
    <property type="nucleotide sequence ID" value="XM_067226822.1"/>
</dbReference>
<evidence type="ECO:0000256" key="6">
    <source>
        <dbReference type="ARBA" id="ARBA00022824"/>
    </source>
</evidence>
<proteinExistence type="inferred from homology"/>
<dbReference type="Proteomes" id="UP000195570">
    <property type="component" value="Unassembled WGS sequence"/>
</dbReference>
<keyword evidence="5" id="KW-0547">Nucleotide-binding</keyword>
<dbReference type="GO" id="GO:0005794">
    <property type="term" value="C:Golgi apparatus"/>
    <property type="evidence" value="ECO:0007669"/>
    <property type="project" value="TreeGrafter"/>
</dbReference>
<evidence type="ECO:0000256" key="1">
    <source>
        <dbReference type="ARBA" id="ARBA00004389"/>
    </source>
</evidence>
<dbReference type="InterPro" id="IPR000897">
    <property type="entry name" value="SRP54_GTPase_dom"/>
</dbReference>
<evidence type="ECO:0000256" key="10">
    <source>
        <dbReference type="ARBA" id="ARBA00023170"/>
    </source>
</evidence>
<evidence type="ECO:0000256" key="4">
    <source>
        <dbReference type="ARBA" id="ARBA00022692"/>
    </source>
</evidence>
<evidence type="ECO:0000256" key="8">
    <source>
        <dbReference type="ARBA" id="ARBA00023134"/>
    </source>
</evidence>
<dbReference type="PANTHER" id="PTHR45909:SF1">
    <property type="entry name" value="ADP-RIBOSYLATION FACTOR-RELATED PROTEIN 1"/>
    <property type="match status" value="1"/>
</dbReference>
<reference evidence="12" key="1">
    <citation type="submission" date="2016-09" db="EMBL/GenBank/DDBJ databases">
        <authorList>
            <person name="Hebert L."/>
            <person name="Moumen B."/>
        </authorList>
    </citation>
    <scope>NUCLEOTIDE SEQUENCE [LARGE SCALE GENOMIC DNA]</scope>
    <source>
        <strain evidence="12">OVI</strain>
    </source>
</reference>
<accession>A0A1G4IIU2</accession>
<dbReference type="EMBL" id="CZPT02001858">
    <property type="protein sequence ID" value="SCU72423.1"/>
    <property type="molecule type" value="Genomic_DNA"/>
</dbReference>
<sequence>MLLIAVTIIVALLVAYYISTLFSAVRGTTRRRSRSVLLVGLTGSGKTTLFAQLVARKRVQVRTSMEPNRGVMRLASAAENEDPTAGSESSGVTIIDFPGHRRLRESLMRALEEVKKVVFVVDAVTIQDPHEGAEAVAELIVAVLSSTEFFGVESVLIACTKRDELTSYSAKAVQKLLEKEITHCLSTRHGGVQRLESIVNASGVAVGSGNKSRRNAATHGCRSHELSLDEARKFSFANFQVPVQFVDISSFVGPEDQVYNVEPVREFATS</sequence>
<dbReference type="GO" id="GO:0006614">
    <property type="term" value="P:SRP-dependent cotranslational protein targeting to membrane"/>
    <property type="evidence" value="ECO:0007669"/>
    <property type="project" value="InterPro"/>
</dbReference>
<keyword evidence="9" id="KW-0472">Membrane</keyword>
<dbReference type="Pfam" id="PF09439">
    <property type="entry name" value="SRPRB"/>
    <property type="match status" value="1"/>
</dbReference>
<comment type="subcellular location">
    <subcellularLocation>
        <location evidence="1">Endoplasmic reticulum membrane</location>
        <topology evidence="1">Single-pass membrane protein</topology>
    </subcellularLocation>
</comment>
<dbReference type="PANTHER" id="PTHR45909">
    <property type="entry name" value="ADP-RIBOSYLATION FACTOR-RELATED PROTEIN 1"/>
    <property type="match status" value="1"/>
</dbReference>
<keyword evidence="8" id="KW-0342">GTP-binding</keyword>
<evidence type="ECO:0000259" key="11">
    <source>
        <dbReference type="SMART" id="SM00962"/>
    </source>
</evidence>
<protein>
    <recommendedName>
        <fullName evidence="3">Signal recognition particle receptor subunit beta</fullName>
    </recommendedName>
</protein>
<keyword evidence="6" id="KW-0256">Endoplasmic reticulum</keyword>
<dbReference type="GO" id="GO:0006886">
    <property type="term" value="P:intracellular protein transport"/>
    <property type="evidence" value="ECO:0007669"/>
    <property type="project" value="TreeGrafter"/>
</dbReference>
<keyword evidence="10 12" id="KW-0675">Receptor</keyword>
<gene>
    <name evidence="12" type="ORF">TEOVI_000399900</name>
</gene>
<name>A0A1G4IIU2_TRYEQ</name>
<dbReference type="GeneID" id="92377939"/>
<dbReference type="Gene3D" id="3.40.50.300">
    <property type="entry name" value="P-loop containing nucleotide triphosphate hydrolases"/>
    <property type="match status" value="1"/>
</dbReference>
<dbReference type="InterPro" id="IPR019009">
    <property type="entry name" value="SRP_receptor_beta_su"/>
</dbReference>
<evidence type="ECO:0000256" key="3">
    <source>
        <dbReference type="ARBA" id="ARBA00020256"/>
    </source>
</evidence>
<evidence type="ECO:0000256" key="2">
    <source>
        <dbReference type="ARBA" id="ARBA00005619"/>
    </source>
</evidence>
<dbReference type="GO" id="GO:0034067">
    <property type="term" value="P:protein localization to Golgi apparatus"/>
    <property type="evidence" value="ECO:0007669"/>
    <property type="project" value="TreeGrafter"/>
</dbReference>
<keyword evidence="7" id="KW-1133">Transmembrane helix</keyword>
<evidence type="ECO:0000256" key="5">
    <source>
        <dbReference type="ARBA" id="ARBA00022741"/>
    </source>
</evidence>
<dbReference type="GO" id="GO:0003924">
    <property type="term" value="F:GTPase activity"/>
    <property type="evidence" value="ECO:0007669"/>
    <property type="project" value="TreeGrafter"/>
</dbReference>
<evidence type="ECO:0000256" key="9">
    <source>
        <dbReference type="ARBA" id="ARBA00023136"/>
    </source>
</evidence>
<dbReference type="InterPro" id="IPR024156">
    <property type="entry name" value="Small_GTPase_ARF"/>
</dbReference>
<keyword evidence="4" id="KW-0812">Transmembrane</keyword>
<comment type="caution">
    <text evidence="12">The sequence shown here is derived from an EMBL/GenBank/DDBJ whole genome shotgun (WGS) entry which is preliminary data.</text>
</comment>
<evidence type="ECO:0000256" key="7">
    <source>
        <dbReference type="ARBA" id="ARBA00022989"/>
    </source>
</evidence>
<dbReference type="GO" id="GO:0005525">
    <property type="term" value="F:GTP binding"/>
    <property type="evidence" value="ECO:0007669"/>
    <property type="project" value="UniProtKB-KW"/>
</dbReference>
<dbReference type="GO" id="GO:0005789">
    <property type="term" value="C:endoplasmic reticulum membrane"/>
    <property type="evidence" value="ECO:0007669"/>
    <property type="project" value="UniProtKB-SubCell"/>
</dbReference>
<comment type="similarity">
    <text evidence="2">Belongs to the SRP receptor beta subunit family.</text>
</comment>
<dbReference type="VEuPathDB" id="TriTrypDB:TEOVI_000399900"/>
<dbReference type="SMART" id="SM00962">
    <property type="entry name" value="SRP54"/>
    <property type="match status" value="1"/>
</dbReference>
<keyword evidence="13" id="KW-1185">Reference proteome</keyword>
<organism evidence="12 13">
    <name type="scientific">Trypanosoma equiperdum</name>
    <dbReference type="NCBI Taxonomy" id="5694"/>
    <lineage>
        <taxon>Eukaryota</taxon>
        <taxon>Discoba</taxon>
        <taxon>Euglenozoa</taxon>
        <taxon>Kinetoplastea</taxon>
        <taxon>Metakinetoplastina</taxon>
        <taxon>Trypanosomatida</taxon>
        <taxon>Trypanosomatidae</taxon>
        <taxon>Trypanosoma</taxon>
    </lineage>
</organism>
<dbReference type="AlphaFoldDB" id="A0A1G4IIU2"/>
<dbReference type="InterPro" id="IPR027417">
    <property type="entry name" value="P-loop_NTPase"/>
</dbReference>
<evidence type="ECO:0000313" key="12">
    <source>
        <dbReference type="EMBL" id="SCU72423.1"/>
    </source>
</evidence>
<dbReference type="GO" id="GO:0043001">
    <property type="term" value="P:Golgi to plasma membrane protein transport"/>
    <property type="evidence" value="ECO:0007669"/>
    <property type="project" value="TreeGrafter"/>
</dbReference>
<feature type="domain" description="SRP54-type proteins GTP-binding" evidence="11">
    <location>
        <begin position="33"/>
        <end position="178"/>
    </location>
</feature>
<dbReference type="SUPFAM" id="SSF52540">
    <property type="entry name" value="P-loop containing nucleoside triphosphate hydrolases"/>
    <property type="match status" value="1"/>
</dbReference>
<evidence type="ECO:0000313" key="13">
    <source>
        <dbReference type="Proteomes" id="UP000195570"/>
    </source>
</evidence>